<evidence type="ECO:0000256" key="5">
    <source>
        <dbReference type="ARBA" id="ARBA00022519"/>
    </source>
</evidence>
<keyword evidence="8 11" id="KW-1133">Transmembrane helix</keyword>
<dbReference type="STRING" id="1538553.JT25_011625"/>
<keyword evidence="6 11" id="KW-0812">Transmembrane</keyword>
<dbReference type="RefSeq" id="WP_036273873.1">
    <property type="nucleotide sequence ID" value="NZ_CP014476.1"/>
</dbReference>
<comment type="similarity">
    <text evidence="2">Belongs to the TonB family.</text>
</comment>
<feature type="domain" description="TonB C-terminal" evidence="12">
    <location>
        <begin position="198"/>
        <end position="295"/>
    </location>
</feature>
<evidence type="ECO:0000256" key="8">
    <source>
        <dbReference type="ARBA" id="ARBA00022989"/>
    </source>
</evidence>
<dbReference type="PROSITE" id="PS52015">
    <property type="entry name" value="TONB_CTD"/>
    <property type="match status" value="1"/>
</dbReference>
<evidence type="ECO:0000256" key="6">
    <source>
        <dbReference type="ARBA" id="ARBA00022692"/>
    </source>
</evidence>
<dbReference type="AlphaFoldDB" id="A0A126T4V4"/>
<evidence type="ECO:0000256" key="7">
    <source>
        <dbReference type="ARBA" id="ARBA00022927"/>
    </source>
</evidence>
<feature type="region of interest" description="Disordered" evidence="10">
    <location>
        <begin position="74"/>
        <end position="101"/>
    </location>
</feature>
<dbReference type="Pfam" id="PF03544">
    <property type="entry name" value="TonB_C"/>
    <property type="match status" value="1"/>
</dbReference>
<keyword evidence="14" id="KW-1185">Reference proteome</keyword>
<dbReference type="PANTHER" id="PTHR33446:SF11">
    <property type="entry name" value="TONB3"/>
    <property type="match status" value="1"/>
</dbReference>
<evidence type="ECO:0000256" key="11">
    <source>
        <dbReference type="SAM" id="Phobius"/>
    </source>
</evidence>
<comment type="subcellular location">
    <subcellularLocation>
        <location evidence="1">Cell inner membrane</location>
        <topology evidence="1">Single-pass membrane protein</topology>
        <orientation evidence="1">Periplasmic side</orientation>
    </subcellularLocation>
</comment>
<dbReference type="KEGG" id="mdn:JT25_011625"/>
<dbReference type="InterPro" id="IPR037682">
    <property type="entry name" value="TonB_C"/>
</dbReference>
<evidence type="ECO:0000313" key="14">
    <source>
        <dbReference type="Proteomes" id="UP000030512"/>
    </source>
</evidence>
<keyword evidence="7" id="KW-0653">Protein transport</keyword>
<reference evidence="13 14" key="1">
    <citation type="journal article" date="2015" name="Environ. Microbiol.">
        <title>Methane oxidation coupled to nitrate reduction under hypoxia by the Gammaproteobacterium Methylomonas denitrificans, sp. nov. type strain FJG1.</title>
        <authorList>
            <person name="Kits K.D."/>
            <person name="Klotz M.G."/>
            <person name="Stein L.Y."/>
        </authorList>
    </citation>
    <scope>NUCLEOTIDE SEQUENCE [LARGE SCALE GENOMIC DNA]</scope>
    <source>
        <strain evidence="13 14">FJG1</strain>
    </source>
</reference>
<dbReference type="SUPFAM" id="SSF74653">
    <property type="entry name" value="TolA/TonB C-terminal domain"/>
    <property type="match status" value="1"/>
</dbReference>
<evidence type="ECO:0000256" key="2">
    <source>
        <dbReference type="ARBA" id="ARBA00006555"/>
    </source>
</evidence>
<proteinExistence type="inferred from homology"/>
<evidence type="ECO:0000256" key="10">
    <source>
        <dbReference type="SAM" id="MobiDB-lite"/>
    </source>
</evidence>
<dbReference type="Proteomes" id="UP000030512">
    <property type="component" value="Chromosome"/>
</dbReference>
<sequence length="297" mass="32347">MHAPELTPTPLSQGDSLLTALFVAAVLHVVVLLGVNFTAPQPPKINRSIEITVAHAPVKKAPKDAKHLAAEHQIGAGEETRKPEPPQQKIATQEQPFSPPVKKALPHPVVAQAKPVVEKLLTQAKAPVKVVTEPEQPVELPEAVEVQESAPKLSPEALQQQIAQLGERIRNTQQSAQDTKIKFVNSISTHKYLAAQYVKDWEDKVERTGNLNYPEAARKNGASQSLTMDVGINADGSIYSMRIVRSSGNTALDDAAKRIVKMSAPFAALPDDLLREVNVLVITRVWKFSDETGMTAR</sequence>
<keyword evidence="4" id="KW-1003">Cell membrane</keyword>
<evidence type="ECO:0000256" key="9">
    <source>
        <dbReference type="ARBA" id="ARBA00023136"/>
    </source>
</evidence>
<evidence type="ECO:0000256" key="3">
    <source>
        <dbReference type="ARBA" id="ARBA00022448"/>
    </source>
</evidence>
<gene>
    <name evidence="13" type="ORF">JT25_011625</name>
</gene>
<keyword evidence="3" id="KW-0813">Transport</keyword>
<accession>A0A126T4V4</accession>
<dbReference type="OrthoDB" id="9803361at2"/>
<dbReference type="GO" id="GO:0098797">
    <property type="term" value="C:plasma membrane protein complex"/>
    <property type="evidence" value="ECO:0007669"/>
    <property type="project" value="TreeGrafter"/>
</dbReference>
<keyword evidence="9 11" id="KW-0472">Membrane</keyword>
<dbReference type="GO" id="GO:0055085">
    <property type="term" value="P:transmembrane transport"/>
    <property type="evidence" value="ECO:0007669"/>
    <property type="project" value="InterPro"/>
</dbReference>
<dbReference type="PANTHER" id="PTHR33446">
    <property type="entry name" value="PROTEIN TONB-RELATED"/>
    <property type="match status" value="1"/>
</dbReference>
<dbReference type="InterPro" id="IPR051045">
    <property type="entry name" value="TonB-dependent_transducer"/>
</dbReference>
<evidence type="ECO:0000256" key="1">
    <source>
        <dbReference type="ARBA" id="ARBA00004383"/>
    </source>
</evidence>
<feature type="transmembrane region" description="Helical" evidence="11">
    <location>
        <begin position="20"/>
        <end position="39"/>
    </location>
</feature>
<organism evidence="13 14">
    <name type="scientific">Methylomonas denitrificans</name>
    <dbReference type="NCBI Taxonomy" id="1538553"/>
    <lineage>
        <taxon>Bacteria</taxon>
        <taxon>Pseudomonadati</taxon>
        <taxon>Pseudomonadota</taxon>
        <taxon>Gammaproteobacteria</taxon>
        <taxon>Methylococcales</taxon>
        <taxon>Methylococcaceae</taxon>
        <taxon>Methylomonas</taxon>
    </lineage>
</organism>
<dbReference type="InterPro" id="IPR006260">
    <property type="entry name" value="TonB/TolA_C"/>
</dbReference>
<evidence type="ECO:0000313" key="13">
    <source>
        <dbReference type="EMBL" id="AMK77125.1"/>
    </source>
</evidence>
<dbReference type="NCBIfam" id="TIGR01352">
    <property type="entry name" value="tonB_Cterm"/>
    <property type="match status" value="1"/>
</dbReference>
<keyword evidence="5" id="KW-0997">Cell inner membrane</keyword>
<dbReference type="EMBL" id="CP014476">
    <property type="protein sequence ID" value="AMK77125.1"/>
    <property type="molecule type" value="Genomic_DNA"/>
</dbReference>
<evidence type="ECO:0000256" key="4">
    <source>
        <dbReference type="ARBA" id="ARBA00022475"/>
    </source>
</evidence>
<dbReference type="Gene3D" id="3.30.1150.10">
    <property type="match status" value="1"/>
</dbReference>
<dbReference type="GO" id="GO:0015031">
    <property type="term" value="P:protein transport"/>
    <property type="evidence" value="ECO:0007669"/>
    <property type="project" value="UniProtKB-KW"/>
</dbReference>
<protein>
    <submittedName>
        <fullName evidence="13">Energy transducer TonB</fullName>
    </submittedName>
</protein>
<dbReference type="GO" id="GO:0031992">
    <property type="term" value="F:energy transducer activity"/>
    <property type="evidence" value="ECO:0007669"/>
    <property type="project" value="TreeGrafter"/>
</dbReference>
<evidence type="ECO:0000259" key="12">
    <source>
        <dbReference type="PROSITE" id="PS52015"/>
    </source>
</evidence>
<name>A0A126T4V4_9GAMM</name>